<dbReference type="PANTHER" id="PTHR37946">
    <property type="entry name" value="SLL1969 PROTEIN"/>
    <property type="match status" value="1"/>
</dbReference>
<dbReference type="Gene3D" id="3.40.50.1820">
    <property type="entry name" value="alpha/beta hydrolase"/>
    <property type="match status" value="1"/>
</dbReference>
<protein>
    <submittedName>
        <fullName evidence="1">Alpha/beta hydrolase</fullName>
    </submittedName>
</protein>
<evidence type="ECO:0000313" key="2">
    <source>
        <dbReference type="Proteomes" id="UP000317355"/>
    </source>
</evidence>
<dbReference type="GO" id="GO:0016787">
    <property type="term" value="F:hydrolase activity"/>
    <property type="evidence" value="ECO:0007669"/>
    <property type="project" value="UniProtKB-KW"/>
</dbReference>
<dbReference type="Proteomes" id="UP000317355">
    <property type="component" value="Unassembled WGS sequence"/>
</dbReference>
<sequence>MSQLKSRLSDHGFEVDTFRYSSVSLTPIENAQKLEQYIRQRDYACLHMVAHSLGGILLLNLFDLYPDQPPGRVVLLGSPVQGSEVARRLAARPWSRWLIGQAGIRGLVEGAPQWRGNRDLGVIAGTSGMGIGRLLGGLSGESDGTVMASETNLGPDVMSRTHHTGHMGLLFSAKVVTDVVGFLREGRFPDAQA</sequence>
<reference evidence="1 2" key="1">
    <citation type="submission" date="2019-07" db="EMBL/GenBank/DDBJ databases">
        <title>The pathways for chlorine oxyanion respiration interact through the shared metabolite chlorate.</title>
        <authorList>
            <person name="Barnum T.P."/>
            <person name="Cheng Y."/>
            <person name="Hill K.A."/>
            <person name="Lucas L.N."/>
            <person name="Carlson H.K."/>
            <person name="Coates J.D."/>
        </authorList>
    </citation>
    <scope>NUCLEOTIDE SEQUENCE [LARGE SCALE GENOMIC DNA]</scope>
    <source>
        <strain evidence="1">BK-3</strain>
    </source>
</reference>
<dbReference type="InterPro" id="IPR029058">
    <property type="entry name" value="AB_hydrolase_fold"/>
</dbReference>
<name>A0A558CV62_9GAMM</name>
<keyword evidence="1" id="KW-0378">Hydrolase</keyword>
<gene>
    <name evidence="1" type="ORF">FHK82_13115</name>
</gene>
<organism evidence="1 2">
    <name type="scientific">Sedimenticola thiotaurini</name>
    <dbReference type="NCBI Taxonomy" id="1543721"/>
    <lineage>
        <taxon>Bacteria</taxon>
        <taxon>Pseudomonadati</taxon>
        <taxon>Pseudomonadota</taxon>
        <taxon>Gammaproteobacteria</taxon>
        <taxon>Chromatiales</taxon>
        <taxon>Sedimenticolaceae</taxon>
        <taxon>Sedimenticola</taxon>
    </lineage>
</organism>
<dbReference type="SUPFAM" id="SSF53474">
    <property type="entry name" value="alpha/beta-Hydrolases"/>
    <property type="match status" value="1"/>
</dbReference>
<proteinExistence type="predicted"/>
<comment type="caution">
    <text evidence="1">The sequence shown here is derived from an EMBL/GenBank/DDBJ whole genome shotgun (WGS) entry which is preliminary data.</text>
</comment>
<accession>A0A558CV62</accession>
<dbReference type="AlphaFoldDB" id="A0A558CV62"/>
<dbReference type="PANTHER" id="PTHR37946:SF1">
    <property type="entry name" value="SLL1969 PROTEIN"/>
    <property type="match status" value="1"/>
</dbReference>
<evidence type="ECO:0000313" key="1">
    <source>
        <dbReference type="EMBL" id="TVT52661.1"/>
    </source>
</evidence>
<dbReference type="EMBL" id="VMRY01000066">
    <property type="protein sequence ID" value="TVT52661.1"/>
    <property type="molecule type" value="Genomic_DNA"/>
</dbReference>